<proteinExistence type="predicted"/>
<sequence>MIYIFFENVGIGMRGAVSGILAYVLSPGIKKVDSQSGEHIQVKFIFLKKTCYF</sequence>
<name>A0ABW3GM36_9FLAO</name>
<dbReference type="EMBL" id="JBHTIV010000002">
    <property type="protein sequence ID" value="MFD0931102.1"/>
    <property type="molecule type" value="Genomic_DNA"/>
</dbReference>
<comment type="caution">
    <text evidence="1">The sequence shown here is derived from an EMBL/GenBank/DDBJ whole genome shotgun (WGS) entry which is preliminary data.</text>
</comment>
<organism evidence="1 2">
    <name type="scientific">Psychroflexus salinarum</name>
    <dbReference type="NCBI Taxonomy" id="546024"/>
    <lineage>
        <taxon>Bacteria</taxon>
        <taxon>Pseudomonadati</taxon>
        <taxon>Bacteroidota</taxon>
        <taxon>Flavobacteriia</taxon>
        <taxon>Flavobacteriales</taxon>
        <taxon>Flavobacteriaceae</taxon>
        <taxon>Psychroflexus</taxon>
    </lineage>
</organism>
<keyword evidence="2" id="KW-1185">Reference proteome</keyword>
<gene>
    <name evidence="1" type="ORF">ACFQ0R_00675</name>
</gene>
<dbReference type="Proteomes" id="UP001597049">
    <property type="component" value="Unassembled WGS sequence"/>
</dbReference>
<reference evidence="2" key="1">
    <citation type="journal article" date="2019" name="Int. J. Syst. Evol. Microbiol.">
        <title>The Global Catalogue of Microorganisms (GCM) 10K type strain sequencing project: providing services to taxonomists for standard genome sequencing and annotation.</title>
        <authorList>
            <consortium name="The Broad Institute Genomics Platform"/>
            <consortium name="The Broad Institute Genome Sequencing Center for Infectious Disease"/>
            <person name="Wu L."/>
            <person name="Ma J."/>
        </authorList>
    </citation>
    <scope>NUCLEOTIDE SEQUENCE [LARGE SCALE GENOMIC DNA]</scope>
    <source>
        <strain evidence="2">CCUG 56752</strain>
    </source>
</reference>
<evidence type="ECO:0000313" key="2">
    <source>
        <dbReference type="Proteomes" id="UP001597049"/>
    </source>
</evidence>
<protein>
    <submittedName>
        <fullName evidence="1">Uncharacterized protein</fullName>
    </submittedName>
</protein>
<dbReference type="RefSeq" id="WP_379656441.1">
    <property type="nucleotide sequence ID" value="NZ_JBHTIV010000002.1"/>
</dbReference>
<accession>A0ABW3GM36</accession>
<evidence type="ECO:0000313" key="1">
    <source>
        <dbReference type="EMBL" id="MFD0931102.1"/>
    </source>
</evidence>